<protein>
    <recommendedName>
        <fullName evidence="1">CLASP N-terminal domain-containing protein</fullName>
    </recommendedName>
</protein>
<dbReference type="GeneID" id="5656207"/>
<gene>
    <name evidence="2" type="ORF">LMJF_32_0940</name>
</gene>
<dbReference type="STRING" id="5664.Q4Q5I8"/>
<dbReference type="GO" id="GO:0005819">
    <property type="term" value="C:spindle"/>
    <property type="evidence" value="ECO:0007669"/>
    <property type="project" value="UniProtKB-ARBA"/>
</dbReference>
<dbReference type="PANTHER" id="PTHR21567">
    <property type="entry name" value="CLASP"/>
    <property type="match status" value="1"/>
</dbReference>
<dbReference type="SUPFAM" id="SSF48371">
    <property type="entry name" value="ARM repeat"/>
    <property type="match status" value="1"/>
</dbReference>
<feature type="domain" description="CLASP N-terminal" evidence="1">
    <location>
        <begin position="77"/>
        <end position="253"/>
    </location>
</feature>
<dbReference type="InterPro" id="IPR024395">
    <property type="entry name" value="CLASP_N_dom"/>
</dbReference>
<dbReference type="VEuPathDB" id="TriTrypDB:LMJSD75_320015200"/>
<dbReference type="InterPro" id="IPR011989">
    <property type="entry name" value="ARM-like"/>
</dbReference>
<dbReference type="PANTHER" id="PTHR21567:SF9">
    <property type="entry name" value="CLIP-ASSOCIATING PROTEIN"/>
    <property type="match status" value="1"/>
</dbReference>
<keyword evidence="3" id="KW-1185">Reference proteome</keyword>
<dbReference type="Pfam" id="PF12348">
    <property type="entry name" value="CLASP_N"/>
    <property type="match status" value="1"/>
</dbReference>
<dbReference type="InterPro" id="IPR016024">
    <property type="entry name" value="ARM-type_fold"/>
</dbReference>
<dbReference type="HOGENOM" id="CLU_288774_0_0_1"/>
<reference evidence="2 3" key="2">
    <citation type="journal article" date="2011" name="Genome Res.">
        <title>Chromosome and gene copy number variation allow major structural change between species and strains of Leishmania.</title>
        <authorList>
            <person name="Rogers M.B."/>
            <person name="Hilley J.D."/>
            <person name="Dickens N.J."/>
            <person name="Wilkes J."/>
            <person name="Bates P.A."/>
            <person name="Depledge D.P."/>
            <person name="Harris D."/>
            <person name="Her Y."/>
            <person name="Herzyk P."/>
            <person name="Imamura H."/>
            <person name="Otto T.D."/>
            <person name="Sanders M."/>
            <person name="Seeger K."/>
            <person name="Dujardin J.C."/>
            <person name="Berriman M."/>
            <person name="Smith D.F."/>
            <person name="Hertz-Fowler C."/>
            <person name="Mottram J.C."/>
        </authorList>
    </citation>
    <scope>NUCLEOTIDE SEQUENCE [LARGE SCALE GENOMIC DNA]</scope>
    <source>
        <strain evidence="3">MHOM/IL/81/Friedlin</strain>
    </source>
</reference>
<proteinExistence type="predicted"/>
<dbReference type="VEuPathDB" id="TriTrypDB:LmjF.32.0940"/>
<dbReference type="InParanoid" id="Q4Q5I8"/>
<sequence>MARTSNVALKDEEVLRRVQLLGDAIAEEQRQTKASAGLRQPLRDWHIQARLLEEVTCLLADDISGRRAFVGWMSLHMRNCLLHALQSRRAPIALAAVNAVGALVQHGACRAAVAVVCSWFLACLVRLAASSSATSAVSAAAMRVLLSMTQKRVLTIEGVNSLLCDCGASSAAVRRRSVEVLRSYLEAAKGTSIQLSVKAYAEAVHRVISDRMRDADAEVRRGARRCFWALHVLEPASTGALLRVLPAGLQRQLAAERADAMQELKVVELSPVPPTSSSSLALRRGSSMHRNPHALDAAHASRTVTLKDDLQSAVARRARAFTPRPTSPSKARRQLLRSAKEAAAHQERGTILPKPDVYASGAGALATSTGSARLYAASRRAGGGTSLLTSMESTDWSVRRAAVLEGQRLCESDSLASEDIAQLLAGLLIRVQDIHFRVVEAAQSFLRTLMVRAPAATQNEFQSLLPFLVSALVRNTSHTRPVVRAGACHLLDRITRTHEPPQGVLNAVLRAADDVGGGSAAMDQRCAELLHYVIVVHPSLFAETSSMGIAVRGILAHLRVLESRQPKESHRAGVRVAQVSWFTALGAALLACPESFRQIAERLAPSEQEEVRAALRESFGLMDTDWEEKLSDVCAIGKGRLRCLFAEELKACTMTEHGVTGTTEPLSGAAGRMTKDGGVSGVAPLCSRALQKASKLLREFLSVDEARPLSSGTVRELPEDPVTGAASTPVLAPLPELAQPATVSCTPSPVLAGVDGGGESCVAHATVPRRAWPGAQRDRDPVAHFLRQRPCCRDTEEQRCALLSLAEALRAGGASAERERGADVYCPNCVPEEVERLLLYWERELSGVEGATHHNVRWAVLTALQALLQWPGARSAVSRQLARVLSICRAGLDDPFLEAQLQAACCLDTLLTVRKPPADLCLSAIASCVMRWLEGPMGDGATSGWLDLVHTILRVVKQAQPTLAGAKGTNRLACVVLPDETGYQRHPTLTAPVLHRVVAVLNRCLNHCHVSVRLCAVLVLVGIRRALGDAVTLPFLAPLSAAHMRLVDVYLDKVMEERPWRLLT</sequence>
<reference evidence="2 3" key="1">
    <citation type="journal article" date="2005" name="Science">
        <title>The genome of the kinetoplastid parasite, Leishmania major.</title>
        <authorList>
            <person name="Ivens A.C."/>
            <person name="Peacock C.S."/>
            <person name="Worthey E.A."/>
            <person name="Murphy L."/>
            <person name="Aggarwal G."/>
            <person name="Berriman M."/>
            <person name="Sisk E."/>
            <person name="Rajandream M.A."/>
            <person name="Adlem E."/>
            <person name="Aert R."/>
            <person name="Anupama A."/>
            <person name="Apostolou Z."/>
            <person name="Attipoe P."/>
            <person name="Bason N."/>
            <person name="Bauser C."/>
            <person name="Beck A."/>
            <person name="Beverley S.M."/>
            <person name="Bianchettin G."/>
            <person name="Borzym K."/>
            <person name="Bothe G."/>
            <person name="Bruschi C.V."/>
            <person name="Collins M."/>
            <person name="Cadag E."/>
            <person name="Ciarloni L."/>
            <person name="Clayton C."/>
            <person name="Coulson R.M."/>
            <person name="Cronin A."/>
            <person name="Cruz A.K."/>
            <person name="Davies R.M."/>
            <person name="De Gaudenzi J."/>
            <person name="Dobson D.E."/>
            <person name="Duesterhoeft A."/>
            <person name="Fazelina G."/>
            <person name="Fosker N."/>
            <person name="Frasch A.C."/>
            <person name="Fraser A."/>
            <person name="Fuchs M."/>
            <person name="Gabel C."/>
            <person name="Goble A."/>
            <person name="Goffeau A."/>
            <person name="Harris D."/>
            <person name="Hertz-Fowler C."/>
            <person name="Hilbert H."/>
            <person name="Horn D."/>
            <person name="Huang Y."/>
            <person name="Klages S."/>
            <person name="Knights A."/>
            <person name="Kube M."/>
            <person name="Larke N."/>
            <person name="Litvin L."/>
            <person name="Lord A."/>
            <person name="Louie T."/>
            <person name="Marra M."/>
            <person name="Masuy D."/>
            <person name="Matthews K."/>
            <person name="Michaeli S."/>
            <person name="Mottram J.C."/>
            <person name="Muller-Auer S."/>
            <person name="Munden H."/>
            <person name="Nelson S."/>
            <person name="Norbertczak H."/>
            <person name="Oliver K."/>
            <person name="O'neil S."/>
            <person name="Pentony M."/>
            <person name="Pohl T.M."/>
            <person name="Price C."/>
            <person name="Purnelle B."/>
            <person name="Quail M.A."/>
            <person name="Rabbinowitsch E."/>
            <person name="Reinhardt R."/>
            <person name="Rieger M."/>
            <person name="Rinta J."/>
            <person name="Robben J."/>
            <person name="Robertson L."/>
            <person name="Ruiz J.C."/>
            <person name="Rutter S."/>
            <person name="Saunders D."/>
            <person name="Schafer M."/>
            <person name="Schein J."/>
            <person name="Schwartz D.C."/>
            <person name="Seeger K."/>
            <person name="Seyler A."/>
            <person name="Sharp S."/>
            <person name="Shin H."/>
            <person name="Sivam D."/>
            <person name="Squares R."/>
            <person name="Squares S."/>
            <person name="Tosato V."/>
            <person name="Vogt C."/>
            <person name="Volckaert G."/>
            <person name="Wambutt R."/>
            <person name="Warren T."/>
            <person name="Wedler H."/>
            <person name="Woodward J."/>
            <person name="Zhou S."/>
            <person name="Zimmermann W."/>
            <person name="Smith D.F."/>
            <person name="Blackwell J.M."/>
            <person name="Stuart K.D."/>
            <person name="Barrell B."/>
            <person name="Myler P.J."/>
        </authorList>
    </citation>
    <scope>NUCLEOTIDE SEQUENCE [LARGE SCALE GENOMIC DNA]</scope>
    <source>
        <strain evidence="3">MHOM/IL/81/Friedlin</strain>
    </source>
</reference>
<dbReference type="OMA" id="IHFRVVE"/>
<evidence type="ECO:0000313" key="2">
    <source>
        <dbReference type="EMBL" id="CAJ08614.1"/>
    </source>
</evidence>
<dbReference type="AlphaFoldDB" id="Q4Q5I8"/>
<dbReference type="KEGG" id="lma:LMJF_32_0940"/>
<dbReference type="EMBL" id="FR796428">
    <property type="protein sequence ID" value="CAJ08614.1"/>
    <property type="molecule type" value="Genomic_DNA"/>
</dbReference>
<accession>Q4Q5I8</accession>
<dbReference type="RefSeq" id="XP_001685410.1">
    <property type="nucleotide sequence ID" value="XM_001685358.1"/>
</dbReference>
<dbReference type="GO" id="GO:0008017">
    <property type="term" value="F:microtubule binding"/>
    <property type="evidence" value="ECO:0000318"/>
    <property type="project" value="GO_Central"/>
</dbReference>
<dbReference type="VEuPathDB" id="TriTrypDB:LMJLV39_320015200"/>
<dbReference type="GO" id="GO:0000226">
    <property type="term" value="P:microtubule cytoskeleton organization"/>
    <property type="evidence" value="ECO:0000318"/>
    <property type="project" value="GO_Central"/>
</dbReference>
<dbReference type="Proteomes" id="UP000000542">
    <property type="component" value="Chromosome 32"/>
</dbReference>
<dbReference type="VEuPathDB" id="TriTrypDB:LMJFC_320016800"/>
<evidence type="ECO:0000313" key="3">
    <source>
        <dbReference type="Proteomes" id="UP000000542"/>
    </source>
</evidence>
<name>Q4Q5I8_LEIMA</name>
<evidence type="ECO:0000259" key="1">
    <source>
        <dbReference type="Pfam" id="PF12348"/>
    </source>
</evidence>
<dbReference type="GO" id="GO:0005881">
    <property type="term" value="C:cytoplasmic microtubule"/>
    <property type="evidence" value="ECO:0000318"/>
    <property type="project" value="GO_Central"/>
</dbReference>
<organism evidence="2 3">
    <name type="scientific">Leishmania major</name>
    <dbReference type="NCBI Taxonomy" id="5664"/>
    <lineage>
        <taxon>Eukaryota</taxon>
        <taxon>Discoba</taxon>
        <taxon>Euglenozoa</taxon>
        <taxon>Kinetoplastea</taxon>
        <taxon>Metakinetoplastina</taxon>
        <taxon>Trypanosomatida</taxon>
        <taxon>Trypanosomatidae</taxon>
        <taxon>Leishmaniinae</taxon>
        <taxon>Leishmania</taxon>
    </lineage>
</organism>
<dbReference type="eggNOG" id="ENOG502S4NE">
    <property type="taxonomic scope" value="Eukaryota"/>
</dbReference>
<dbReference type="GO" id="GO:0000278">
    <property type="term" value="P:mitotic cell cycle"/>
    <property type="evidence" value="ECO:0007669"/>
    <property type="project" value="UniProtKB-ARBA"/>
</dbReference>
<dbReference type="Gene3D" id="1.25.10.10">
    <property type="entry name" value="Leucine-rich Repeat Variant"/>
    <property type="match status" value="3"/>
</dbReference>